<keyword evidence="1" id="KW-1133">Transmembrane helix</keyword>
<evidence type="ECO:0000256" key="1">
    <source>
        <dbReference type="SAM" id="Phobius"/>
    </source>
</evidence>
<feature type="transmembrane region" description="Helical" evidence="1">
    <location>
        <begin position="139"/>
        <end position="161"/>
    </location>
</feature>
<organism evidence="2 3">
    <name type="scientific">Plasmodium ovale curtisi</name>
    <dbReference type="NCBI Taxonomy" id="864141"/>
    <lineage>
        <taxon>Eukaryota</taxon>
        <taxon>Sar</taxon>
        <taxon>Alveolata</taxon>
        <taxon>Apicomplexa</taxon>
        <taxon>Aconoidasida</taxon>
        <taxon>Haemosporida</taxon>
        <taxon>Plasmodiidae</taxon>
        <taxon>Plasmodium</taxon>
        <taxon>Plasmodium (Plasmodium)</taxon>
    </lineage>
</organism>
<keyword evidence="1" id="KW-0812">Transmembrane</keyword>
<reference evidence="3" key="1">
    <citation type="submission" date="2016-05" db="EMBL/GenBank/DDBJ databases">
        <authorList>
            <person name="Naeem Raeece"/>
        </authorList>
    </citation>
    <scope>NUCLEOTIDE SEQUENCE [LARGE SCALE GENOMIC DNA]</scope>
</reference>
<proteinExistence type="predicted"/>
<dbReference type="InterPro" id="IPR008780">
    <property type="entry name" value="Plasmodium_Vir"/>
</dbReference>
<gene>
    <name evidence="2" type="ORF">POVCU1_059350</name>
</gene>
<name>A0A1A8X524_PLAOA</name>
<accession>A0A1A8X524</accession>
<evidence type="ECO:0000313" key="2">
    <source>
        <dbReference type="EMBL" id="SBT00349.1"/>
    </source>
</evidence>
<dbReference type="AlphaFoldDB" id="A0A1A8X524"/>
<dbReference type="Pfam" id="PF05795">
    <property type="entry name" value="Plasmodium_Vir"/>
    <property type="match status" value="1"/>
</dbReference>
<protein>
    <submittedName>
        <fullName evidence="2">PIR Superfamily Protein</fullName>
    </submittedName>
</protein>
<dbReference type="EMBL" id="FLQV01001866">
    <property type="protein sequence ID" value="SBT00349.1"/>
    <property type="molecule type" value="Genomic_DNA"/>
</dbReference>
<evidence type="ECO:0000313" key="3">
    <source>
        <dbReference type="Proteomes" id="UP000078546"/>
    </source>
</evidence>
<keyword evidence="1" id="KW-0472">Membrane</keyword>
<dbReference type="Proteomes" id="UP000078546">
    <property type="component" value="Unassembled WGS sequence"/>
</dbReference>
<sequence length="211" mass="24759">MNFYDGRISCFCIIWNELSGSLYYAKKCLAQRNLFYVPISSNIKYKKDMYDYFYNYKYYEKNKFSNKNECSKFFKYLSTMASKLHEFKSWFSETSNNCSIHMESLEQCNPQNLSEVSGCDKNGLCTKLSDGENAQGMNLLLLGLFSICFILIKLTPVRSWLYNRISKQGRITEHLHEEASEELFDDYFISKNIKPHGKGYSVSYHFLQNIG</sequence>